<protein>
    <submittedName>
        <fullName evidence="6">Chemotaxis protein CheY</fullName>
    </submittedName>
</protein>
<dbReference type="Pfam" id="PF00072">
    <property type="entry name" value="Response_reg"/>
    <property type="match status" value="1"/>
</dbReference>
<gene>
    <name evidence="6" type="ORF">TW71_09420</name>
</gene>
<keyword evidence="5" id="KW-0804">Transcription</keyword>
<dbReference type="PANTHER" id="PTHR37299">
    <property type="entry name" value="TRANSCRIPTIONAL REGULATOR-RELATED"/>
    <property type="match status" value="1"/>
</dbReference>
<dbReference type="GO" id="GO:0003677">
    <property type="term" value="F:DNA binding"/>
    <property type="evidence" value="ECO:0007669"/>
    <property type="project" value="UniProtKB-KW"/>
</dbReference>
<dbReference type="PANTHER" id="PTHR37299:SF1">
    <property type="entry name" value="STAGE 0 SPORULATION PROTEIN A HOMOLOG"/>
    <property type="match status" value="1"/>
</dbReference>
<dbReference type="SMART" id="SM00850">
    <property type="entry name" value="LytTR"/>
    <property type="match status" value="1"/>
</dbReference>
<evidence type="ECO:0000256" key="5">
    <source>
        <dbReference type="ARBA" id="ARBA00023163"/>
    </source>
</evidence>
<evidence type="ECO:0000313" key="6">
    <source>
        <dbReference type="EMBL" id="KJY73921.1"/>
    </source>
</evidence>
<keyword evidence="2" id="KW-0902">Two-component regulatory system</keyword>
<dbReference type="FunFam" id="3.40.50.2300:FF:000051">
    <property type="entry name" value="Two-component response regulator yehT"/>
    <property type="match status" value="1"/>
</dbReference>
<dbReference type="EMBL" id="JXXR01000010">
    <property type="protein sequence ID" value="KJY73921.1"/>
    <property type="molecule type" value="Genomic_DNA"/>
</dbReference>
<evidence type="ECO:0000256" key="1">
    <source>
        <dbReference type="ARBA" id="ARBA00022553"/>
    </source>
</evidence>
<dbReference type="Gene3D" id="2.40.50.1020">
    <property type="entry name" value="LytTr DNA-binding domain"/>
    <property type="match status" value="1"/>
</dbReference>
<dbReference type="CDD" id="cd17532">
    <property type="entry name" value="REC_LytTR_AlgR-like"/>
    <property type="match status" value="1"/>
</dbReference>
<organism evidence="6">
    <name type="scientific">Vibrio coralliilyticus</name>
    <dbReference type="NCBI Taxonomy" id="190893"/>
    <lineage>
        <taxon>Bacteria</taxon>
        <taxon>Pseudomonadati</taxon>
        <taxon>Pseudomonadota</taxon>
        <taxon>Gammaproteobacteria</taxon>
        <taxon>Vibrionales</taxon>
        <taxon>Vibrionaceae</taxon>
        <taxon>Vibrio</taxon>
    </lineage>
</organism>
<dbReference type="InterPro" id="IPR046947">
    <property type="entry name" value="LytR-like"/>
</dbReference>
<dbReference type="InterPro" id="IPR001789">
    <property type="entry name" value="Sig_transdc_resp-reg_receiver"/>
</dbReference>
<dbReference type="RefSeq" id="WP_045985695.1">
    <property type="nucleotide sequence ID" value="NZ_CP063052.1"/>
</dbReference>
<dbReference type="InterPro" id="IPR007492">
    <property type="entry name" value="LytTR_DNA-bd_dom"/>
</dbReference>
<dbReference type="Gene3D" id="3.40.50.2300">
    <property type="match status" value="1"/>
</dbReference>
<accession>A0A837G9D9</accession>
<dbReference type="SUPFAM" id="SSF52172">
    <property type="entry name" value="CheY-like"/>
    <property type="match status" value="1"/>
</dbReference>
<dbReference type="AlphaFoldDB" id="A0A837G9D9"/>
<evidence type="ECO:0000256" key="3">
    <source>
        <dbReference type="ARBA" id="ARBA00023015"/>
    </source>
</evidence>
<keyword evidence="4" id="KW-0238">DNA-binding</keyword>
<dbReference type="InterPro" id="IPR011006">
    <property type="entry name" value="CheY-like_superfamily"/>
</dbReference>
<sequence length="261" mass="29623">MQTDLLTAVIADDEPLLRRHLNQALAEYWPELDIIGQAANGEQALEMIEQHQPQVVFLDIKMPGLDGMSLAKKLSKRDCQPHIVFVTAYDEYAVQAFETNAVDYLLKPVSDSRLIQCVEKLKARLSSAEPATELGTLLNQIQQLNAPAQPKYLSWIRASKGEEIHLIALSEVLYFKAEDKYVSLYKREQGNKVEYVLRTSLKELLAQLDPELFWQVHRSSVVNVSMIDKVRKDFTGKMVAVIGDDSIPISRAMQSKFTSMW</sequence>
<dbReference type="GO" id="GO:0000156">
    <property type="term" value="F:phosphorelay response regulator activity"/>
    <property type="evidence" value="ECO:0007669"/>
    <property type="project" value="InterPro"/>
</dbReference>
<keyword evidence="3" id="KW-0805">Transcription regulation</keyword>
<evidence type="ECO:0000256" key="4">
    <source>
        <dbReference type="ARBA" id="ARBA00023125"/>
    </source>
</evidence>
<dbReference type="PROSITE" id="PS50110">
    <property type="entry name" value="RESPONSE_REGULATORY"/>
    <property type="match status" value="1"/>
</dbReference>
<name>A0A837G9D9_9VIBR</name>
<proteinExistence type="predicted"/>
<dbReference type="Pfam" id="PF04397">
    <property type="entry name" value="LytTR"/>
    <property type="match status" value="1"/>
</dbReference>
<dbReference type="SMART" id="SM00448">
    <property type="entry name" value="REC"/>
    <property type="match status" value="1"/>
</dbReference>
<dbReference type="PROSITE" id="PS50930">
    <property type="entry name" value="HTH_LYTTR"/>
    <property type="match status" value="1"/>
</dbReference>
<comment type="caution">
    <text evidence="6">The sequence shown here is derived from an EMBL/GenBank/DDBJ whole genome shotgun (WGS) entry which is preliminary data.</text>
</comment>
<reference evidence="6" key="1">
    <citation type="journal article" date="2015" name="BMC Genomics">
        <title>Genome mining reveals unlocked bioactive potential of marine Gram-negative bacteria.</title>
        <authorList>
            <person name="Machado H."/>
            <person name="Sonnenschein E.C."/>
            <person name="Melchiorsen J."/>
            <person name="Gram L."/>
        </authorList>
    </citation>
    <scope>NUCLEOTIDE SEQUENCE</scope>
    <source>
        <strain evidence="6">S2052</strain>
    </source>
</reference>
<evidence type="ECO:0000256" key="2">
    <source>
        <dbReference type="ARBA" id="ARBA00023012"/>
    </source>
</evidence>
<keyword evidence="1" id="KW-0597">Phosphoprotein</keyword>